<gene>
    <name evidence="1" type="ORF">UJA718_LOCUS47530</name>
</gene>
<evidence type="ECO:0000313" key="1">
    <source>
        <dbReference type="EMBL" id="CAF4946053.1"/>
    </source>
</evidence>
<dbReference type="EMBL" id="CAJOBP010090584">
    <property type="protein sequence ID" value="CAF4946053.1"/>
    <property type="molecule type" value="Genomic_DNA"/>
</dbReference>
<dbReference type="InterPro" id="IPR036322">
    <property type="entry name" value="WD40_repeat_dom_sf"/>
</dbReference>
<sequence length="44" mass="4884">SLAIGDRNGNIRIFNMELLQQIALIEAHDSEVLSIDYSYSADMG</sequence>
<evidence type="ECO:0000313" key="2">
    <source>
        <dbReference type="Proteomes" id="UP000663873"/>
    </source>
</evidence>
<organism evidence="1 2">
    <name type="scientific">Rotaria socialis</name>
    <dbReference type="NCBI Taxonomy" id="392032"/>
    <lineage>
        <taxon>Eukaryota</taxon>
        <taxon>Metazoa</taxon>
        <taxon>Spiralia</taxon>
        <taxon>Gnathifera</taxon>
        <taxon>Rotifera</taxon>
        <taxon>Eurotatoria</taxon>
        <taxon>Bdelloidea</taxon>
        <taxon>Philodinida</taxon>
        <taxon>Philodinidae</taxon>
        <taxon>Rotaria</taxon>
    </lineage>
</organism>
<dbReference type="SUPFAM" id="SSF50978">
    <property type="entry name" value="WD40 repeat-like"/>
    <property type="match status" value="1"/>
</dbReference>
<keyword evidence="2" id="KW-1185">Reference proteome</keyword>
<dbReference type="InterPro" id="IPR052779">
    <property type="entry name" value="WDR62"/>
</dbReference>
<proteinExistence type="predicted"/>
<protein>
    <submittedName>
        <fullName evidence="1">Uncharacterized protein</fullName>
    </submittedName>
</protein>
<dbReference type="PANTHER" id="PTHR45589">
    <property type="entry name" value="WD REPEAT DOMAIN 62, ISOFORM G"/>
    <property type="match status" value="1"/>
</dbReference>
<comment type="caution">
    <text evidence="1">The sequence shown here is derived from an EMBL/GenBank/DDBJ whole genome shotgun (WGS) entry which is preliminary data.</text>
</comment>
<dbReference type="InterPro" id="IPR015943">
    <property type="entry name" value="WD40/YVTN_repeat-like_dom_sf"/>
</dbReference>
<dbReference type="Proteomes" id="UP000663873">
    <property type="component" value="Unassembled WGS sequence"/>
</dbReference>
<name>A0A821XRQ3_9BILA</name>
<dbReference type="AlphaFoldDB" id="A0A821XRQ3"/>
<dbReference type="Gene3D" id="2.130.10.10">
    <property type="entry name" value="YVTN repeat-like/Quinoprotein amine dehydrogenase"/>
    <property type="match status" value="1"/>
</dbReference>
<accession>A0A821XRQ3</accession>
<dbReference type="PANTHER" id="PTHR45589:SF1">
    <property type="entry name" value="WD REPEAT DOMAIN 62, ISOFORM G"/>
    <property type="match status" value="1"/>
</dbReference>
<feature type="non-terminal residue" evidence="1">
    <location>
        <position position="1"/>
    </location>
</feature>
<reference evidence="1" key="1">
    <citation type="submission" date="2021-02" db="EMBL/GenBank/DDBJ databases">
        <authorList>
            <person name="Nowell W R."/>
        </authorList>
    </citation>
    <scope>NUCLEOTIDE SEQUENCE</scope>
</reference>